<dbReference type="AlphaFoldDB" id="A0A1G7S4G2"/>
<gene>
    <name evidence="2" type="ORF">SAMN04487901_101192</name>
</gene>
<evidence type="ECO:0000313" key="3">
    <source>
        <dbReference type="Proteomes" id="UP000198779"/>
    </source>
</evidence>
<keyword evidence="1" id="KW-0732">Signal</keyword>
<evidence type="ECO:0000313" key="2">
    <source>
        <dbReference type="EMBL" id="SDG17925.1"/>
    </source>
</evidence>
<keyword evidence="3" id="KW-1185">Reference proteome</keyword>
<name>A0A1G7S4G2_9BACT</name>
<dbReference type="RefSeq" id="WP_255399667.1">
    <property type="nucleotide sequence ID" value="NZ_FNCQ01000001.1"/>
</dbReference>
<feature type="signal peptide" evidence="1">
    <location>
        <begin position="1"/>
        <end position="27"/>
    </location>
</feature>
<sequence length="41" mass="4666">MKQNRFFTFRVLLACLPLLLCGIQAHAWDSQPSLSFPNMAV</sequence>
<organism evidence="2 3">
    <name type="scientific">Prevotella communis</name>
    <dbReference type="NCBI Taxonomy" id="2913614"/>
    <lineage>
        <taxon>Bacteria</taxon>
        <taxon>Pseudomonadati</taxon>
        <taxon>Bacteroidota</taxon>
        <taxon>Bacteroidia</taxon>
        <taxon>Bacteroidales</taxon>
        <taxon>Prevotellaceae</taxon>
        <taxon>Prevotella</taxon>
    </lineage>
</organism>
<proteinExistence type="predicted"/>
<protein>
    <submittedName>
        <fullName evidence="2">Uncharacterized protein</fullName>
    </submittedName>
</protein>
<dbReference type="Proteomes" id="UP000198779">
    <property type="component" value="Unassembled WGS sequence"/>
</dbReference>
<accession>A0A1G7S4G2</accession>
<reference evidence="3" key="1">
    <citation type="submission" date="2016-10" db="EMBL/GenBank/DDBJ databases">
        <authorList>
            <person name="Varghese N."/>
            <person name="Submissions S."/>
        </authorList>
    </citation>
    <scope>NUCLEOTIDE SEQUENCE [LARGE SCALE GENOMIC DNA]</scope>
    <source>
        <strain evidence="3">BP1-148</strain>
    </source>
</reference>
<evidence type="ECO:0000256" key="1">
    <source>
        <dbReference type="SAM" id="SignalP"/>
    </source>
</evidence>
<dbReference type="EMBL" id="FNCQ01000001">
    <property type="protein sequence ID" value="SDG17925.1"/>
    <property type="molecule type" value="Genomic_DNA"/>
</dbReference>
<feature type="chain" id="PRO_5011712620" evidence="1">
    <location>
        <begin position="28"/>
        <end position="41"/>
    </location>
</feature>